<dbReference type="RefSeq" id="WP_125032204.1">
    <property type="nucleotide sequence ID" value="NZ_JAPXVP010000035.1"/>
</dbReference>
<gene>
    <name evidence="2" type="ORF">DWB61_17540</name>
</gene>
<keyword evidence="3" id="KW-1185">Reference proteome</keyword>
<evidence type="ECO:0000313" key="3">
    <source>
        <dbReference type="Proteomes" id="UP000285794"/>
    </source>
</evidence>
<protein>
    <submittedName>
        <fullName evidence="2">Uncharacterized protein</fullName>
    </submittedName>
</protein>
<keyword evidence="1" id="KW-1133">Transmembrane helix</keyword>
<sequence length="128" mass="15121">MTFDWTISIGNIISAFVIALGWVVAYKLNSKKDLKNKKREIRTQFLIDAYRIIAFSANRDNNIEEMKRFEEAIEQVQFLGNLEQIRFLNEGIETRNFTPLLVELRRDIRNELGIEIADANIKHFRFNK</sequence>
<keyword evidence="1" id="KW-0812">Transmembrane</keyword>
<keyword evidence="1" id="KW-0472">Membrane</keyword>
<evidence type="ECO:0000256" key="1">
    <source>
        <dbReference type="SAM" id="Phobius"/>
    </source>
</evidence>
<dbReference type="AlphaFoldDB" id="A0A425XWD3"/>
<comment type="caution">
    <text evidence="2">The sequence shown here is derived from an EMBL/GenBank/DDBJ whole genome shotgun (WGS) entry which is preliminary data.</text>
</comment>
<dbReference type="EMBL" id="QQWG01000039">
    <property type="protein sequence ID" value="RRG18957.1"/>
    <property type="molecule type" value="Genomic_DNA"/>
</dbReference>
<dbReference type="Proteomes" id="UP000285794">
    <property type="component" value="Unassembled WGS sequence"/>
</dbReference>
<organism evidence="2 3">
    <name type="scientific">Ancylomarina euxinus</name>
    <dbReference type="NCBI Taxonomy" id="2283627"/>
    <lineage>
        <taxon>Bacteria</taxon>
        <taxon>Pseudomonadati</taxon>
        <taxon>Bacteroidota</taxon>
        <taxon>Bacteroidia</taxon>
        <taxon>Marinilabiliales</taxon>
        <taxon>Marinifilaceae</taxon>
        <taxon>Ancylomarina</taxon>
    </lineage>
</organism>
<accession>A0A425XWD3</accession>
<reference evidence="2 3" key="1">
    <citation type="submission" date="2018-07" db="EMBL/GenBank/DDBJ databases">
        <title>Draft genome sequence of Ancylomarina sp. M1P.</title>
        <authorList>
            <person name="Yadav S."/>
            <person name="Villanueva L."/>
            <person name="Damste J.S.S."/>
        </authorList>
    </citation>
    <scope>NUCLEOTIDE SEQUENCE [LARGE SCALE GENOMIC DNA]</scope>
    <source>
        <strain evidence="2 3">M1P</strain>
    </source>
</reference>
<proteinExistence type="predicted"/>
<dbReference type="OrthoDB" id="1444551at2"/>
<name>A0A425XWD3_9BACT</name>
<feature type="transmembrane region" description="Helical" evidence="1">
    <location>
        <begin position="6"/>
        <end position="28"/>
    </location>
</feature>
<evidence type="ECO:0000313" key="2">
    <source>
        <dbReference type="EMBL" id="RRG18957.1"/>
    </source>
</evidence>